<dbReference type="PROSITE" id="PS00197">
    <property type="entry name" value="2FE2S_FER_1"/>
    <property type="match status" value="1"/>
</dbReference>
<accession>A0AAU6PW74</accession>
<dbReference type="InterPro" id="IPR036010">
    <property type="entry name" value="2Fe-2S_ferredoxin-like_sf"/>
</dbReference>
<dbReference type="Gene3D" id="3.10.20.30">
    <property type="match status" value="1"/>
</dbReference>
<dbReference type="FunFam" id="3.10.20.30:FF:000020">
    <property type="entry name" value="Xanthine dehydrogenase iron-sulfur subunit"/>
    <property type="match status" value="1"/>
</dbReference>
<feature type="compositionally biased region" description="Basic and acidic residues" evidence="6">
    <location>
        <begin position="228"/>
        <end position="238"/>
    </location>
</feature>
<name>A0AAU6PW74_9GAMM</name>
<feature type="compositionally biased region" description="Low complexity" evidence="6">
    <location>
        <begin position="184"/>
        <end position="207"/>
    </location>
</feature>
<feature type="region of interest" description="Disordered" evidence="6">
    <location>
        <begin position="176"/>
        <end position="253"/>
    </location>
</feature>
<dbReference type="SUPFAM" id="SSF54292">
    <property type="entry name" value="2Fe-2S ferredoxin-like"/>
    <property type="match status" value="1"/>
</dbReference>
<keyword evidence="3" id="KW-0560">Oxidoreductase</keyword>
<proteinExistence type="predicted"/>
<dbReference type="InterPro" id="IPR036884">
    <property type="entry name" value="2Fe-2S-bd_dom_sf"/>
</dbReference>
<dbReference type="InterPro" id="IPR002888">
    <property type="entry name" value="2Fe-2S-bd"/>
</dbReference>
<dbReference type="Gene3D" id="1.10.150.120">
    <property type="entry name" value="[2Fe-2S]-binding domain"/>
    <property type="match status" value="1"/>
</dbReference>
<protein>
    <submittedName>
        <fullName evidence="8">2Fe-2S iron-sulfur cluster-binding protein</fullName>
    </submittedName>
</protein>
<dbReference type="InterPro" id="IPR001041">
    <property type="entry name" value="2Fe-2S_ferredoxin-type"/>
</dbReference>
<gene>
    <name evidence="8" type="ORF">MN210_18165</name>
</gene>
<sequence>MTTLSLTINNNLYHFEDLDPRTTLLDLCRHHLQITGPKKGCDHGQCGACTILINGQRINSCLTLAVMHEGDEITTIEGIGLPETLSDLQQAFKEHDAFQCGYCTPGQICSATALIEEVKQNWPSYVTEDLKNPDGALIQEVAERMSGNICRCSAYPNIINAISEVLQKELQKQVNQSKSVAHPSSLDNLDNLHNLDSSLDSSGNPSNKPAVLAAVSGIWSPPPSQSQVHKDQAHKDNANKSTNNQSQAVGDNS</sequence>
<evidence type="ECO:0000256" key="3">
    <source>
        <dbReference type="ARBA" id="ARBA00023002"/>
    </source>
</evidence>
<keyword evidence="9" id="KW-1185">Reference proteome</keyword>
<evidence type="ECO:0000313" key="9">
    <source>
        <dbReference type="Proteomes" id="UP000829560"/>
    </source>
</evidence>
<evidence type="ECO:0000256" key="4">
    <source>
        <dbReference type="ARBA" id="ARBA00023004"/>
    </source>
</evidence>
<keyword evidence="1" id="KW-0001">2Fe-2S</keyword>
<evidence type="ECO:0000313" key="8">
    <source>
        <dbReference type="EMBL" id="WXX24724.1"/>
    </source>
</evidence>
<dbReference type="Pfam" id="PF00111">
    <property type="entry name" value="Fer2"/>
    <property type="match status" value="1"/>
</dbReference>
<feature type="domain" description="2Fe-2S ferredoxin-type" evidence="7">
    <location>
        <begin position="2"/>
        <end position="79"/>
    </location>
</feature>
<organism evidence="8 9">
    <name type="scientific">Psychrobacter raelei</name>
    <dbReference type="NCBI Taxonomy" id="2565531"/>
    <lineage>
        <taxon>Bacteria</taxon>
        <taxon>Pseudomonadati</taxon>
        <taxon>Pseudomonadota</taxon>
        <taxon>Gammaproteobacteria</taxon>
        <taxon>Moraxellales</taxon>
        <taxon>Moraxellaceae</taxon>
        <taxon>Psychrobacter</taxon>
    </lineage>
</organism>
<dbReference type="PANTHER" id="PTHR45331">
    <property type="entry name" value="OXIDOREDUCTASE, IRON-SULPHUR BINDING SUBUNIT-RELATED-RELATED"/>
    <property type="match status" value="1"/>
</dbReference>
<evidence type="ECO:0000259" key="7">
    <source>
        <dbReference type="PROSITE" id="PS51085"/>
    </source>
</evidence>
<dbReference type="Pfam" id="PF01799">
    <property type="entry name" value="Fer2_2"/>
    <property type="match status" value="1"/>
</dbReference>
<dbReference type="InterPro" id="IPR012675">
    <property type="entry name" value="Beta-grasp_dom_sf"/>
</dbReference>
<evidence type="ECO:0000256" key="2">
    <source>
        <dbReference type="ARBA" id="ARBA00022723"/>
    </source>
</evidence>
<dbReference type="Proteomes" id="UP000829560">
    <property type="component" value="Chromosome"/>
</dbReference>
<evidence type="ECO:0000256" key="5">
    <source>
        <dbReference type="ARBA" id="ARBA00023014"/>
    </source>
</evidence>
<dbReference type="AlphaFoldDB" id="A0AAU6PW74"/>
<keyword evidence="2" id="KW-0479">Metal-binding</keyword>
<reference evidence="8" key="1">
    <citation type="submission" date="2024-03" db="EMBL/GenBank/DDBJ databases">
        <title>Psychrobacter raelis sp. nov. isolated from a dog with peritonitis.</title>
        <authorList>
            <person name="Schiavone A."/>
            <person name="Manzulli V."/>
            <person name="Camarda A."/>
            <person name="Cafiero M.A."/>
            <person name="Vasco I."/>
            <person name="Marino L."/>
            <person name="Pennuzzi G."/>
            <person name="Serrecchia L."/>
            <person name="Galante D."/>
            <person name="Pugliese N."/>
        </authorList>
    </citation>
    <scope>NUCLEOTIDE SEQUENCE</scope>
    <source>
        <strain evidence="8">PraFG1</strain>
    </source>
</reference>
<dbReference type="GO" id="GO:0016903">
    <property type="term" value="F:oxidoreductase activity, acting on the aldehyde or oxo group of donors"/>
    <property type="evidence" value="ECO:0007669"/>
    <property type="project" value="TreeGrafter"/>
</dbReference>
<dbReference type="CDD" id="cd00207">
    <property type="entry name" value="fer2"/>
    <property type="match status" value="1"/>
</dbReference>
<dbReference type="GO" id="GO:0046872">
    <property type="term" value="F:metal ion binding"/>
    <property type="evidence" value="ECO:0007669"/>
    <property type="project" value="UniProtKB-KW"/>
</dbReference>
<dbReference type="SUPFAM" id="SSF47741">
    <property type="entry name" value="CO dehydrogenase ISP C-domain like"/>
    <property type="match status" value="1"/>
</dbReference>
<dbReference type="KEGG" id="prae:MN210_18165"/>
<keyword evidence="4" id="KW-0408">Iron</keyword>
<dbReference type="InterPro" id="IPR052914">
    <property type="entry name" value="Aldehyde_Oxdr_Iron-Sulfur"/>
</dbReference>
<dbReference type="RefSeq" id="WP_338412713.1">
    <property type="nucleotide sequence ID" value="NZ_CP093310.2"/>
</dbReference>
<evidence type="ECO:0000256" key="1">
    <source>
        <dbReference type="ARBA" id="ARBA00022714"/>
    </source>
</evidence>
<feature type="compositionally biased region" description="Polar residues" evidence="6">
    <location>
        <begin position="239"/>
        <end position="253"/>
    </location>
</feature>
<dbReference type="PROSITE" id="PS51085">
    <property type="entry name" value="2FE2S_FER_2"/>
    <property type="match status" value="1"/>
</dbReference>
<evidence type="ECO:0000256" key="6">
    <source>
        <dbReference type="SAM" id="MobiDB-lite"/>
    </source>
</evidence>
<dbReference type="InterPro" id="IPR006058">
    <property type="entry name" value="2Fe2S_fd_BS"/>
</dbReference>
<dbReference type="GO" id="GO:0051537">
    <property type="term" value="F:2 iron, 2 sulfur cluster binding"/>
    <property type="evidence" value="ECO:0007669"/>
    <property type="project" value="UniProtKB-KW"/>
</dbReference>
<dbReference type="EMBL" id="CP093310">
    <property type="protein sequence ID" value="WXX24724.1"/>
    <property type="molecule type" value="Genomic_DNA"/>
</dbReference>
<keyword evidence="5" id="KW-0411">Iron-sulfur</keyword>